<keyword evidence="4" id="KW-0378">Hydrolase</keyword>
<dbReference type="GO" id="GO:0016787">
    <property type="term" value="F:hydrolase activity"/>
    <property type="evidence" value="ECO:0007669"/>
    <property type="project" value="UniProtKB-KW"/>
</dbReference>
<keyword evidence="5" id="KW-0862">Zinc</keyword>
<dbReference type="EMBL" id="JQFZ01000020">
    <property type="protein sequence ID" value="KGO62621.1"/>
    <property type="molecule type" value="Genomic_DNA"/>
</dbReference>
<evidence type="ECO:0000313" key="7">
    <source>
        <dbReference type="EMBL" id="KGO62621.1"/>
    </source>
</evidence>
<keyword evidence="3" id="KW-0479">Metal-binding</keyword>
<evidence type="ECO:0000256" key="4">
    <source>
        <dbReference type="ARBA" id="ARBA00022801"/>
    </source>
</evidence>
<proteinExistence type="inferred from homology"/>
<dbReference type="RefSeq" id="XP_016603152.1">
    <property type="nucleotide sequence ID" value="XM_016741922.1"/>
</dbReference>
<organism evidence="7 8">
    <name type="scientific">Penicillium expansum</name>
    <name type="common">Blue mold rot fungus</name>
    <dbReference type="NCBI Taxonomy" id="27334"/>
    <lineage>
        <taxon>Eukaryota</taxon>
        <taxon>Fungi</taxon>
        <taxon>Dikarya</taxon>
        <taxon>Ascomycota</taxon>
        <taxon>Pezizomycotina</taxon>
        <taxon>Eurotiomycetes</taxon>
        <taxon>Eurotiomycetidae</taxon>
        <taxon>Eurotiales</taxon>
        <taxon>Aspergillaceae</taxon>
        <taxon>Penicillium</taxon>
    </lineage>
</organism>
<evidence type="ECO:0000256" key="5">
    <source>
        <dbReference type="ARBA" id="ARBA00022833"/>
    </source>
</evidence>
<dbReference type="PROSITE" id="PS00759">
    <property type="entry name" value="ARGE_DAPE_CPG2_2"/>
    <property type="match status" value="1"/>
</dbReference>
<dbReference type="GO" id="GO:0046872">
    <property type="term" value="F:metal ion binding"/>
    <property type="evidence" value="ECO:0007669"/>
    <property type="project" value="UniProtKB-KW"/>
</dbReference>
<dbReference type="InterPro" id="IPR011650">
    <property type="entry name" value="Peptidase_M20_dimer"/>
</dbReference>
<evidence type="ECO:0000256" key="1">
    <source>
        <dbReference type="ARBA" id="ARBA00001947"/>
    </source>
</evidence>
<dbReference type="SUPFAM" id="SSF53187">
    <property type="entry name" value="Zn-dependent exopeptidases"/>
    <property type="match status" value="1"/>
</dbReference>
<comment type="similarity">
    <text evidence="2">Belongs to the peptidase M20A family.</text>
</comment>
<dbReference type="Gene3D" id="3.40.630.10">
    <property type="entry name" value="Zn peptidases"/>
    <property type="match status" value="1"/>
</dbReference>
<name>A0A0A2K6Y4_PENEN</name>
<dbReference type="InterPro" id="IPR036264">
    <property type="entry name" value="Bact_exopeptidase_dim_dom"/>
</dbReference>
<dbReference type="GeneID" id="27677341"/>
<dbReference type="OrthoDB" id="3064516at2759"/>
<dbReference type="InterPro" id="IPR002933">
    <property type="entry name" value="Peptidase_M20"/>
</dbReference>
<dbReference type="HOGENOM" id="CLU_021802_3_0_1"/>
<dbReference type="InterPro" id="IPR001261">
    <property type="entry name" value="ArgE/DapE_CS"/>
</dbReference>
<dbReference type="CDD" id="cd05652">
    <property type="entry name" value="M20_ArgE_DapE-like_fungal"/>
    <property type="match status" value="1"/>
</dbReference>
<evidence type="ECO:0000313" key="8">
    <source>
        <dbReference type="Proteomes" id="UP000030143"/>
    </source>
</evidence>
<dbReference type="Gene3D" id="3.30.70.360">
    <property type="match status" value="1"/>
</dbReference>
<dbReference type="Pfam" id="PF07687">
    <property type="entry name" value="M20_dimer"/>
    <property type="match status" value="1"/>
</dbReference>
<dbReference type="PANTHER" id="PTHR43808:SF14">
    <property type="entry name" value="PUTATIVE-RELATED"/>
    <property type="match status" value="1"/>
</dbReference>
<comment type="caution">
    <text evidence="7">The sequence shown here is derived from an EMBL/GenBank/DDBJ whole genome shotgun (WGS) entry which is preliminary data.</text>
</comment>
<dbReference type="VEuPathDB" id="FungiDB:PEXP_047980"/>
<comment type="cofactor">
    <cofactor evidence="1">
        <name>Zn(2+)</name>
        <dbReference type="ChEBI" id="CHEBI:29105"/>
    </cofactor>
</comment>
<evidence type="ECO:0000256" key="2">
    <source>
        <dbReference type="ARBA" id="ARBA00006247"/>
    </source>
</evidence>
<accession>A0A0A2K6Y4</accession>
<evidence type="ECO:0000256" key="3">
    <source>
        <dbReference type="ARBA" id="ARBA00022723"/>
    </source>
</evidence>
<dbReference type="SUPFAM" id="SSF55031">
    <property type="entry name" value="Bacterial exopeptidase dimerisation domain"/>
    <property type="match status" value="1"/>
</dbReference>
<keyword evidence="8" id="KW-1185">Reference proteome</keyword>
<dbReference type="InterPro" id="IPR050072">
    <property type="entry name" value="Peptidase_M20A"/>
</dbReference>
<dbReference type="Proteomes" id="UP000030143">
    <property type="component" value="Unassembled WGS sequence"/>
</dbReference>
<evidence type="ECO:0000259" key="6">
    <source>
        <dbReference type="Pfam" id="PF07687"/>
    </source>
</evidence>
<gene>
    <name evidence="7" type="ORF">PEX2_046470</name>
</gene>
<dbReference type="Pfam" id="PF01546">
    <property type="entry name" value="Peptidase_M20"/>
    <property type="match status" value="1"/>
</dbReference>
<dbReference type="AlphaFoldDB" id="A0A0A2K6Y4"/>
<protein>
    <submittedName>
        <fullName evidence="7">Peptidase M20</fullName>
    </submittedName>
</protein>
<feature type="domain" description="Peptidase M20 dimerisation" evidence="6">
    <location>
        <begin position="161"/>
        <end position="259"/>
    </location>
</feature>
<dbReference type="STRING" id="27334.A0A0A2K6Y4"/>
<dbReference type="PANTHER" id="PTHR43808">
    <property type="entry name" value="ACETYLORNITHINE DEACETYLASE"/>
    <property type="match status" value="1"/>
</dbReference>
<sequence length="343" mass="37309">MASAVVTLLGQLMQIPSISNEEHEIGLFLEKHLHGLGYTVERIPISPDSLRCNVYAYLGSSRKTRICLTSHMDTVPPHIPMRLTPTTIYGRGSCDDKGPLAAQIIALEELRAEDRVQPSDVSLLFVVGEEKGGPGMLAANSMNLSWEAVIFGEPTEGKLAVGHKGHFVFELTSEGVPAHSGYPQRGRSAISVMTDVLAALERTTYPSSDIIGPSTFHCGQITGGVGYNILAAECTALCAIRVASDLPEIERLVEAIVSKNEFVRLNKKFMYPELYLDHDVPGMGTMPVAFGTDAPRLKGGHKKYLYGPGSILVAHGDNECIEIEELIESVQVYKRIVEHCLHG</sequence>
<dbReference type="PhylomeDB" id="A0A0A2K6Y4"/>
<reference evidence="7 8" key="1">
    <citation type="journal article" date="2015" name="Mol. Plant Microbe Interact.">
        <title>Genome, transcriptome, and functional analyses of Penicillium expansum provide new insights into secondary metabolism and pathogenicity.</title>
        <authorList>
            <person name="Ballester A.R."/>
            <person name="Marcet-Houben M."/>
            <person name="Levin E."/>
            <person name="Sela N."/>
            <person name="Selma-Lazaro C."/>
            <person name="Carmona L."/>
            <person name="Wisniewski M."/>
            <person name="Droby S."/>
            <person name="Gonzalez-Candelas L."/>
            <person name="Gabaldon T."/>
        </authorList>
    </citation>
    <scope>NUCLEOTIDE SEQUENCE [LARGE SCALE GENOMIC DNA]</scope>
    <source>
        <strain evidence="7 8">MD-8</strain>
    </source>
</reference>